<dbReference type="EMBL" id="CP042469">
    <property type="protein sequence ID" value="QOX62762.1"/>
    <property type="molecule type" value="Genomic_DNA"/>
</dbReference>
<accession>A0ACD1A8H6</accession>
<dbReference type="Proteomes" id="UP000594014">
    <property type="component" value="Chromosome"/>
</dbReference>
<sequence length="516" mass="58873">MNIFERANKWVGGFLIIGIIITLCIFLYDFYSYVTTNTRAEEKASQMLATRTSAAMIREKIKSDLNTVFALSSILATYDSIDSNEAREFIKRVGYESPFSLLLVNDLNGKYYINNKGTVNINHPDYLVGSTGGKKYISVIYKNALYNRDMIALTSPIYHDTKLAGTVSGLYYSNYIMNILRGSDSKGDLEYQIIERNGDFILSFGNSVFRDYKNVFSFLNDVSFQKGESKNDFIQAFVNKEPGIVFYTLHGKSEYFCFTPIGVNDWYLVTTAPSDGINLQTVSIQNPTVLLAIQILILFAVLFLYIIWRQARYRVTIEKSKNELEVLNERLKIKNEILKFKAENDLLTELYNKITSEYLISDFLKNEGRNQRHALFVIDIDDFKRINDDMGHYYGDKALVEVANGINRSFRATDIKGRIGGDEFIILLKDIKSDDDLITKADEISRLLNNIRLTSDTSLKLRASIGISVWPDHGDRYTELFLKADKAMYYSKEKGKGIYVIFSDDLDIESTTTGGL</sequence>
<gene>
    <name evidence="1" type="ORF">FRZ06_05075</name>
</gene>
<reference evidence="1" key="1">
    <citation type="submission" date="2019-08" db="EMBL/GenBank/DDBJ databases">
        <title>Genome sequence of Clostridiales bacterium MT110.</title>
        <authorList>
            <person name="Cao J."/>
        </authorList>
    </citation>
    <scope>NUCLEOTIDE SEQUENCE</scope>
    <source>
        <strain evidence="1">MT110</strain>
    </source>
</reference>
<evidence type="ECO:0000313" key="2">
    <source>
        <dbReference type="Proteomes" id="UP000594014"/>
    </source>
</evidence>
<organism evidence="1 2">
    <name type="scientific">Anoxybacterium hadale</name>
    <dbReference type="NCBI Taxonomy" id="3408580"/>
    <lineage>
        <taxon>Bacteria</taxon>
        <taxon>Bacillati</taxon>
        <taxon>Bacillota</taxon>
        <taxon>Clostridia</taxon>
        <taxon>Peptostreptococcales</taxon>
        <taxon>Anaerovoracaceae</taxon>
        <taxon>Anoxybacterium</taxon>
    </lineage>
</organism>
<protein>
    <submittedName>
        <fullName evidence="1">Diguanylate cyclase</fullName>
    </submittedName>
</protein>
<proteinExistence type="predicted"/>
<keyword evidence="2" id="KW-1185">Reference proteome</keyword>
<evidence type="ECO:0000313" key="1">
    <source>
        <dbReference type="EMBL" id="QOX62762.1"/>
    </source>
</evidence>
<name>A0ACD1A8H6_9FIRM</name>